<keyword evidence="9" id="KW-0614">Plasmid</keyword>
<dbReference type="InterPro" id="IPR042196">
    <property type="entry name" value="FHIPEP_4"/>
</dbReference>
<evidence type="ECO:0000313" key="9">
    <source>
        <dbReference type="EMBL" id="QCO13423.1"/>
    </source>
</evidence>
<dbReference type="Pfam" id="PF00771">
    <property type="entry name" value="FHIPEP"/>
    <property type="match status" value="1"/>
</dbReference>
<dbReference type="InterPro" id="IPR042194">
    <property type="entry name" value="FHIPEP_1"/>
</dbReference>
<name>A0A0P0F2J5_AZOBR</name>
<feature type="transmembrane region" description="Helical" evidence="7">
    <location>
        <begin position="211"/>
        <end position="231"/>
    </location>
</feature>
<organism evidence="9 10">
    <name type="scientific">Azospirillum brasilense</name>
    <dbReference type="NCBI Taxonomy" id="192"/>
    <lineage>
        <taxon>Bacteria</taxon>
        <taxon>Pseudomonadati</taxon>
        <taxon>Pseudomonadota</taxon>
        <taxon>Alphaproteobacteria</taxon>
        <taxon>Rhodospirillales</taxon>
        <taxon>Azospirillaceae</taxon>
        <taxon>Azospirillum</taxon>
    </lineage>
</organism>
<proteinExistence type="inferred from homology"/>
<dbReference type="GO" id="GO:0044780">
    <property type="term" value="P:bacterial-type flagellum assembly"/>
    <property type="evidence" value="ECO:0007669"/>
    <property type="project" value="InterPro"/>
</dbReference>
<feature type="transmembrane region" description="Helical" evidence="7">
    <location>
        <begin position="79"/>
        <end position="99"/>
    </location>
</feature>
<dbReference type="GeneID" id="56448849"/>
<evidence type="ECO:0000313" key="11">
    <source>
        <dbReference type="Proteomes" id="UP001277471"/>
    </source>
</evidence>
<keyword evidence="7" id="KW-1006">Bacterial flagellum protein export</keyword>
<dbReference type="InterPro" id="IPR001712">
    <property type="entry name" value="T3SS_FHIPEP"/>
</dbReference>
<keyword evidence="7" id="KW-1005">Bacterial flagellum biogenesis</keyword>
<keyword evidence="7" id="KW-0653">Protein transport</keyword>
<dbReference type="EMBL" id="CP032343">
    <property type="protein sequence ID" value="QCO13423.1"/>
    <property type="molecule type" value="Genomic_DNA"/>
</dbReference>
<comment type="similarity">
    <text evidence="2 7">Belongs to the FHIPEP (flagella/HR/invasion proteins export pore) family.</text>
</comment>
<dbReference type="RefSeq" id="WP_059399653.1">
    <property type="nucleotide sequence ID" value="NZ_CP012917.1"/>
</dbReference>
<dbReference type="GO" id="GO:0009306">
    <property type="term" value="P:protein secretion"/>
    <property type="evidence" value="ECO:0007669"/>
    <property type="project" value="InterPro"/>
</dbReference>
<sequence length="697" mass="74700">MAFTDTLRNRMTSLGDAGLANRDVLFALGILLVLAVLFLPVPTWFLDLGLTLSLAVSVLILMVSLWISKPLDFSSFPTVLLVVTVLRLALNIASTRLILSHGHTGPSAAGHVIEGFSQFIMGGNFVIGVVIFAILIVINFVVITKGASRIAEVGARFTLDAIPGKQMAIDADLSAGMIDDVEARRRRKELEDESTFFGAMDGASKFVRGDAVAGLVITAINVLGGMAIGMAQQGMSFESAASVYTILTVGDGLATQIPALVVSLAAGLLVTKGGNVGSADQAVLAQLGGYPKALMVAGGLLVTLGVTPGLPAAPFVMLGGGFGAAGWYAMRGKMRRAALARLEESRKAPTAPAEEAVEDMLKVDEVKVEVGNHLVPLILNKNGPLTGKVKTLRKRFAKEFGFILPSVRIKDSSFLPPKGYVVSVMGVEVASGEVRPKQLLAIDPSGGAAPDLPGEATREPTFNLQARWIDPARHEEAIAKGYTVVDPESVITTHLTEVIKDHLSTLLTFAAMQKLLDGLGREYQKLISDMVPSRITLVVVQRVLQALLAERVSIRNLPAIVEAIAEAVNWTRNITLVTEHVRARLGQQICQSLTAPDGFVPVIVLTPRWEQALQQSVIAEGEDRRFAMPPTQVQEFLTALRITIQKHATPQVWPALLVGAEVRPFVRSLLERVSPMTPVISHAELHRKVSVKTIDQV</sequence>
<evidence type="ECO:0000256" key="7">
    <source>
        <dbReference type="RuleBase" id="RU364093"/>
    </source>
</evidence>
<reference evidence="8 11" key="2">
    <citation type="submission" date="2023-11" db="EMBL/GenBank/DDBJ databases">
        <title>MicrobeMod: A computational toolkit for identifying prokaryotic methylation and restriction-modification with nanopore sequencing.</title>
        <authorList>
            <person name="Crits-Christoph A."/>
            <person name="Kang S.C."/>
            <person name="Lee H."/>
            <person name="Ostrov N."/>
        </authorList>
    </citation>
    <scope>NUCLEOTIDE SEQUENCE [LARGE SCALE GENOMIC DNA]</scope>
    <source>
        <strain evidence="8 11">ATCC 29145</strain>
    </source>
</reference>
<dbReference type="InterPro" id="IPR042193">
    <property type="entry name" value="FHIPEP_3"/>
</dbReference>
<evidence type="ECO:0000313" key="10">
    <source>
        <dbReference type="Proteomes" id="UP000298774"/>
    </source>
</evidence>
<keyword evidence="4 7" id="KW-0812">Transmembrane</keyword>
<evidence type="ECO:0000256" key="5">
    <source>
        <dbReference type="ARBA" id="ARBA00022989"/>
    </source>
</evidence>
<dbReference type="PANTHER" id="PTHR30161">
    <property type="entry name" value="FLAGELLAR EXPORT PROTEIN, MEMBRANE FLHA SUBUNIT-RELATED"/>
    <property type="match status" value="1"/>
</dbReference>
<keyword evidence="7" id="KW-0813">Transport</keyword>
<dbReference type="PIRSF" id="PIRSF005419">
    <property type="entry name" value="FlhA"/>
    <property type="match status" value="1"/>
</dbReference>
<protein>
    <recommendedName>
        <fullName evidence="7">Flagellar biosynthesis protein FlhA</fullName>
    </recommendedName>
</protein>
<feature type="transmembrane region" description="Helical" evidence="7">
    <location>
        <begin position="282"/>
        <end position="306"/>
    </location>
</feature>
<dbReference type="Gene3D" id="3.40.30.60">
    <property type="entry name" value="FHIPEP family, domain 1"/>
    <property type="match status" value="1"/>
</dbReference>
<accession>A0A0P0F2J5</accession>
<evidence type="ECO:0000256" key="1">
    <source>
        <dbReference type="ARBA" id="ARBA00004651"/>
    </source>
</evidence>
<reference evidence="9 10" key="1">
    <citation type="submission" date="2018-09" db="EMBL/GenBank/DDBJ databases">
        <title>Whole genome based analysis of evolution and adaptive divergence in Indian and Brazilian strains of Azospirillum brasilense.</title>
        <authorList>
            <person name="Singh C."/>
            <person name="Tripathi A.K."/>
        </authorList>
    </citation>
    <scope>NUCLEOTIDE SEQUENCE [LARGE SCALE GENOMIC DNA]</scope>
    <source>
        <strain evidence="9 10">MTCC4038</strain>
        <plasmid evidence="9 10">p4</plasmid>
    </source>
</reference>
<keyword evidence="9" id="KW-0969">Cilium</keyword>
<dbReference type="Proteomes" id="UP000298774">
    <property type="component" value="Plasmid p4"/>
</dbReference>
<dbReference type="AlphaFoldDB" id="A0A0P0F2J5"/>
<keyword evidence="11" id="KW-1185">Reference proteome</keyword>
<feature type="transmembrane region" description="Helical" evidence="7">
    <location>
        <begin position="48"/>
        <end position="67"/>
    </location>
</feature>
<evidence type="ECO:0000256" key="6">
    <source>
        <dbReference type="ARBA" id="ARBA00023136"/>
    </source>
</evidence>
<keyword evidence="6 7" id="KW-0472">Membrane</keyword>
<geneLocation type="plasmid" evidence="9 10">
    <name>p4</name>
</geneLocation>
<feature type="transmembrane region" description="Helical" evidence="7">
    <location>
        <begin position="24"/>
        <end position="42"/>
    </location>
</feature>
<dbReference type="GO" id="GO:0005886">
    <property type="term" value="C:plasma membrane"/>
    <property type="evidence" value="ECO:0007669"/>
    <property type="project" value="UniProtKB-SubCell"/>
</dbReference>
<feature type="transmembrane region" description="Helical" evidence="7">
    <location>
        <begin position="312"/>
        <end position="330"/>
    </location>
</feature>
<evidence type="ECO:0000256" key="3">
    <source>
        <dbReference type="ARBA" id="ARBA00022475"/>
    </source>
</evidence>
<dbReference type="NCBIfam" id="TIGR01398">
    <property type="entry name" value="FlhA"/>
    <property type="match status" value="1"/>
</dbReference>
<evidence type="ECO:0000256" key="2">
    <source>
        <dbReference type="ARBA" id="ARBA00008835"/>
    </source>
</evidence>
<evidence type="ECO:0000256" key="4">
    <source>
        <dbReference type="ARBA" id="ARBA00022692"/>
    </source>
</evidence>
<keyword evidence="5 7" id="KW-1133">Transmembrane helix</keyword>
<keyword evidence="3 7" id="KW-1003">Cell membrane</keyword>
<comment type="subcellular location">
    <subcellularLocation>
        <location evidence="1 7">Cell membrane</location>
        <topology evidence="1 7">Multi-pass membrane protein</topology>
    </subcellularLocation>
</comment>
<dbReference type="InterPro" id="IPR006301">
    <property type="entry name" value="FlhA"/>
</dbReference>
<dbReference type="PANTHER" id="PTHR30161:SF1">
    <property type="entry name" value="FLAGELLAR BIOSYNTHESIS PROTEIN FLHA-RELATED"/>
    <property type="match status" value="1"/>
</dbReference>
<dbReference type="PRINTS" id="PR00949">
    <property type="entry name" value="TYPE3IMAPROT"/>
</dbReference>
<evidence type="ECO:0000313" key="8">
    <source>
        <dbReference type="EMBL" id="MDX5950599.1"/>
    </source>
</evidence>
<keyword evidence="9" id="KW-0966">Cell projection</keyword>
<comment type="function">
    <text evidence="7">Required for formation of the rod structure of the flagellar apparatus. Together with FliI and FliH, may constitute the export apparatus of flagellin.</text>
</comment>
<dbReference type="KEGG" id="abf:AMK58_26260"/>
<gene>
    <name evidence="7 9" type="primary">flhA</name>
    <name evidence="9" type="ORF">D3868_30960</name>
    <name evidence="8" type="ORF">SIM66_05255</name>
</gene>
<dbReference type="EMBL" id="JAWXYC010000002">
    <property type="protein sequence ID" value="MDX5950599.1"/>
    <property type="molecule type" value="Genomic_DNA"/>
</dbReference>
<feature type="transmembrane region" description="Helical" evidence="7">
    <location>
        <begin position="243"/>
        <end position="270"/>
    </location>
</feature>
<feature type="transmembrane region" description="Helical" evidence="7">
    <location>
        <begin position="119"/>
        <end position="142"/>
    </location>
</feature>
<dbReference type="Gene3D" id="1.10.8.540">
    <property type="entry name" value="FHIPEP family, domain 3"/>
    <property type="match status" value="1"/>
</dbReference>
<dbReference type="Gene3D" id="3.40.50.12790">
    <property type="entry name" value="FHIPEP family, domain 4"/>
    <property type="match status" value="1"/>
</dbReference>
<dbReference type="Proteomes" id="UP001277471">
    <property type="component" value="Unassembled WGS sequence"/>
</dbReference>
<keyword evidence="9" id="KW-0282">Flagellum</keyword>